<evidence type="ECO:0000256" key="1">
    <source>
        <dbReference type="SAM" id="Coils"/>
    </source>
</evidence>
<dbReference type="Proteomes" id="UP000030748">
    <property type="component" value="Unassembled WGS sequence"/>
</dbReference>
<dbReference type="GO" id="GO:0010497">
    <property type="term" value="P:plasmodesmata-mediated intercellular transport"/>
    <property type="evidence" value="ECO:0007669"/>
    <property type="project" value="InterPro"/>
</dbReference>
<evidence type="ECO:0008006" key="4">
    <source>
        <dbReference type="Google" id="ProtNLM"/>
    </source>
</evidence>
<dbReference type="OrthoDB" id="1915670at2759"/>
<gene>
    <name evidence="2" type="ORF">MIMGU_mgv1a009931mg</name>
</gene>
<dbReference type="GO" id="GO:0008017">
    <property type="term" value="F:microtubule binding"/>
    <property type="evidence" value="ECO:0007669"/>
    <property type="project" value="InterPro"/>
</dbReference>
<dbReference type="AlphaFoldDB" id="A0A022Q8S2"/>
<protein>
    <recommendedName>
        <fullName evidence="4">Movement protein binding protein 2C</fullName>
    </recommendedName>
</protein>
<sequence length="327" mass="36207">MEGRMYEHQQQHLFDLQEKSGFGSDPKSWLSGGGDDDLRRTLSSLSAAAATASASGNVDRVLFNDLVEMVPLVQSLIDRKANSSFTRRGSMIYTKTPSRESLYKKTAGKSASLAGKKQGGKDESFSIFSSGALLSEKDREELLALRDQVEDLTKQLSEKDELLKSAQLSNDEMVSIQTKFEQLQNEVAEKDSLIKSTQLQLSDTKVKLADKQAAVEKLQWEAMTSNKKVERLQENLDKVQGEISSFMLAIQGLTNNDYAICNGDYYDEVPYLLDQSHQSDNEMDVEKLEAAREAYVSAVAAAKANQDECSLSAAAAARFQLQSFLIK</sequence>
<dbReference type="STRING" id="4155.A0A022Q8S2"/>
<keyword evidence="3" id="KW-1185">Reference proteome</keyword>
<dbReference type="EMBL" id="KI632161">
    <property type="protein sequence ID" value="EYU23633.1"/>
    <property type="molecule type" value="Genomic_DNA"/>
</dbReference>
<dbReference type="PANTHER" id="PTHR35502">
    <property type="entry name" value="PROTEIN MICROTUBULE BINDING PROTEIN 2C"/>
    <property type="match status" value="1"/>
</dbReference>
<dbReference type="KEGG" id="egt:105973551"/>
<evidence type="ECO:0000313" key="2">
    <source>
        <dbReference type="EMBL" id="EYU23633.1"/>
    </source>
</evidence>
<feature type="coiled-coil region" evidence="1">
    <location>
        <begin position="135"/>
        <end position="249"/>
    </location>
</feature>
<dbReference type="PhylomeDB" id="A0A022Q8S2"/>
<accession>A0A022Q8S2</accession>
<proteinExistence type="predicted"/>
<organism evidence="2 3">
    <name type="scientific">Erythranthe guttata</name>
    <name type="common">Yellow monkey flower</name>
    <name type="synonym">Mimulus guttatus</name>
    <dbReference type="NCBI Taxonomy" id="4155"/>
    <lineage>
        <taxon>Eukaryota</taxon>
        <taxon>Viridiplantae</taxon>
        <taxon>Streptophyta</taxon>
        <taxon>Embryophyta</taxon>
        <taxon>Tracheophyta</taxon>
        <taxon>Spermatophyta</taxon>
        <taxon>Magnoliopsida</taxon>
        <taxon>eudicotyledons</taxon>
        <taxon>Gunneridae</taxon>
        <taxon>Pentapetalae</taxon>
        <taxon>asterids</taxon>
        <taxon>lamiids</taxon>
        <taxon>Lamiales</taxon>
        <taxon>Phrymaceae</taxon>
        <taxon>Erythranthe</taxon>
    </lineage>
</organism>
<dbReference type="OMA" id="SMQADIS"/>
<dbReference type="InterPro" id="IPR040289">
    <property type="entry name" value="MBP2C"/>
</dbReference>
<evidence type="ECO:0000313" key="3">
    <source>
        <dbReference type="Proteomes" id="UP000030748"/>
    </source>
</evidence>
<name>A0A022Q8S2_ERYGU</name>
<dbReference type="PANTHER" id="PTHR35502:SF2">
    <property type="entry name" value="PROTEIN MICROTUBULE BINDING PROTEIN 2C"/>
    <property type="match status" value="1"/>
</dbReference>
<dbReference type="eggNOG" id="ENOG502QS43">
    <property type="taxonomic scope" value="Eukaryota"/>
</dbReference>
<keyword evidence="1" id="KW-0175">Coiled coil</keyword>
<reference evidence="2 3" key="1">
    <citation type="journal article" date="2013" name="Proc. Natl. Acad. Sci. U.S.A.">
        <title>Fine-scale variation in meiotic recombination in Mimulus inferred from population shotgun sequencing.</title>
        <authorList>
            <person name="Hellsten U."/>
            <person name="Wright K.M."/>
            <person name="Jenkins J."/>
            <person name="Shu S."/>
            <person name="Yuan Y."/>
            <person name="Wessler S.R."/>
            <person name="Schmutz J."/>
            <person name="Willis J.H."/>
            <person name="Rokhsar D.S."/>
        </authorList>
    </citation>
    <scope>NUCLEOTIDE SEQUENCE [LARGE SCALE GENOMIC DNA]</scope>
    <source>
        <strain evidence="3">cv. DUN x IM62</strain>
    </source>
</reference>